<accession>A0A4Q4TNU2</accession>
<sequence>MSQRKAQIIYAPQRDQQPRGTKSIFLAGSTSAVDPPGADWRSTLTAALSDLPVTIFDPYRADWDASWVEDEASAPFREQVTWELDMQDRADLVVVYFHPATKAPISLLELGLVARCGGGKAVVVCPEGYWKRGNVCIVCRRFGIDMVDDVDALRDVIVKKLQLGGGGGGGGVTGVGALFA</sequence>
<dbReference type="AlphaFoldDB" id="A0A4Q4TNU2"/>
<protein>
    <submittedName>
        <fullName evidence="1">Uncharacterized protein</fullName>
    </submittedName>
</protein>
<dbReference type="Gene3D" id="3.40.50.450">
    <property type="match status" value="1"/>
</dbReference>
<proteinExistence type="predicted"/>
<organism evidence="1 2">
    <name type="scientific">Monosporascus ibericus</name>
    <dbReference type="NCBI Taxonomy" id="155417"/>
    <lineage>
        <taxon>Eukaryota</taxon>
        <taxon>Fungi</taxon>
        <taxon>Dikarya</taxon>
        <taxon>Ascomycota</taxon>
        <taxon>Pezizomycotina</taxon>
        <taxon>Sordariomycetes</taxon>
        <taxon>Xylariomycetidae</taxon>
        <taxon>Xylariales</taxon>
        <taxon>Xylariales incertae sedis</taxon>
        <taxon>Monosporascus</taxon>
    </lineage>
</organism>
<name>A0A4Q4TNU2_9PEZI</name>
<comment type="caution">
    <text evidence="1">The sequence shown here is derived from an EMBL/GenBank/DDBJ whole genome shotgun (WGS) entry which is preliminary data.</text>
</comment>
<gene>
    <name evidence="1" type="ORF">DL764_002037</name>
</gene>
<reference evidence="1 2" key="1">
    <citation type="submission" date="2018-06" db="EMBL/GenBank/DDBJ databases">
        <title>Complete Genomes of Monosporascus.</title>
        <authorList>
            <person name="Robinson A.J."/>
            <person name="Natvig D.O."/>
        </authorList>
    </citation>
    <scope>NUCLEOTIDE SEQUENCE [LARGE SCALE GENOMIC DNA]</scope>
    <source>
        <strain evidence="1 2">CBS 110550</strain>
    </source>
</reference>
<keyword evidence="2" id="KW-1185">Reference proteome</keyword>
<evidence type="ECO:0000313" key="2">
    <source>
        <dbReference type="Proteomes" id="UP000293360"/>
    </source>
</evidence>
<dbReference type="OrthoDB" id="2893324at2759"/>
<evidence type="ECO:0000313" key="1">
    <source>
        <dbReference type="EMBL" id="RYP08222.1"/>
    </source>
</evidence>
<dbReference type="Pfam" id="PF15891">
    <property type="entry name" value="Nuc_deoxyri_tr2"/>
    <property type="match status" value="1"/>
</dbReference>
<dbReference type="EMBL" id="QJNU01000069">
    <property type="protein sequence ID" value="RYP08222.1"/>
    <property type="molecule type" value="Genomic_DNA"/>
</dbReference>
<dbReference type="Proteomes" id="UP000293360">
    <property type="component" value="Unassembled WGS sequence"/>
</dbReference>
<dbReference type="InterPro" id="IPR039470">
    <property type="entry name" value="Nuc_deoxyri_tr2"/>
</dbReference>